<evidence type="ECO:0000256" key="1">
    <source>
        <dbReference type="SAM" id="SignalP"/>
    </source>
</evidence>
<keyword evidence="1" id="KW-0732">Signal</keyword>
<name>A0A556QRK3_9BACT</name>
<feature type="signal peptide" evidence="1">
    <location>
        <begin position="1"/>
        <end position="33"/>
    </location>
</feature>
<reference evidence="2 3" key="1">
    <citation type="submission" date="2019-07" db="EMBL/GenBank/DDBJ databases">
        <title>Description of 53C-WASEF.</title>
        <authorList>
            <person name="Pitt A."/>
            <person name="Hahn M.W."/>
        </authorList>
    </citation>
    <scope>NUCLEOTIDE SEQUENCE [LARGE SCALE GENOMIC DNA]</scope>
    <source>
        <strain evidence="2 3">53C-WASEF</strain>
    </source>
</reference>
<feature type="chain" id="PRO_5022180876" evidence="1">
    <location>
        <begin position="34"/>
        <end position="373"/>
    </location>
</feature>
<keyword evidence="3" id="KW-1185">Reference proteome</keyword>
<dbReference type="RefSeq" id="WP_144229658.1">
    <property type="nucleotide sequence ID" value="NZ_CBCRVV010000020.1"/>
</dbReference>
<comment type="caution">
    <text evidence="2">The sequence shown here is derived from an EMBL/GenBank/DDBJ whole genome shotgun (WGS) entry which is preliminary data.</text>
</comment>
<dbReference type="NCBIfam" id="TIGR02595">
    <property type="entry name" value="PEP_CTERM"/>
    <property type="match status" value="1"/>
</dbReference>
<dbReference type="AlphaFoldDB" id="A0A556QRK3"/>
<organism evidence="2 3">
    <name type="scientific">Rariglobus hedericola</name>
    <dbReference type="NCBI Taxonomy" id="2597822"/>
    <lineage>
        <taxon>Bacteria</taxon>
        <taxon>Pseudomonadati</taxon>
        <taxon>Verrucomicrobiota</taxon>
        <taxon>Opitutia</taxon>
        <taxon>Opitutales</taxon>
        <taxon>Opitutaceae</taxon>
        <taxon>Rariglobus</taxon>
    </lineage>
</organism>
<dbReference type="InterPro" id="IPR013424">
    <property type="entry name" value="Ice-binding_C"/>
</dbReference>
<evidence type="ECO:0000313" key="2">
    <source>
        <dbReference type="EMBL" id="TSJ79277.1"/>
    </source>
</evidence>
<proteinExistence type="predicted"/>
<protein>
    <submittedName>
        <fullName evidence="2">PEP-CTERM sorting domain-containing protein</fullName>
    </submittedName>
</protein>
<accession>A0A556QRK3</accession>
<sequence>MKALNTPLISSVAFVLPAIAMSLALLVTPSAQATDYTYTATGVTNWSAGAWTSATPSSSLDNELFFTAATGQRMVTTNNLGAGFQLNKLSINNTSSNSNGQNFSVAGNSLDFVKNSSNALPTIVLAKSNNSAGTTTISVAFTVTDALTVTSTVNTSSPNANSTIISSIITNNAGITFNGAGTNTITLGNTGTGIVSGLGGITVSGSYNVNMLGNNSYTGATTVSSGTLTLGNNNRIADASNLVMSGGTFATAGFSETLGTLSVLTAASVIDLGSAASALVFSDSSGVAWDPSIGLSFINFDAGVDSIKIGTNSNGLTVTQLGQITINGLAATIDSNGFLAISAIPEPTTYAAFVGALSLGWVAARRKRRAYAV</sequence>
<dbReference type="EMBL" id="VMBG01000001">
    <property type="protein sequence ID" value="TSJ79277.1"/>
    <property type="molecule type" value="Genomic_DNA"/>
</dbReference>
<dbReference type="Proteomes" id="UP000315648">
    <property type="component" value="Unassembled WGS sequence"/>
</dbReference>
<gene>
    <name evidence="2" type="ORF">FPL22_08290</name>
</gene>
<evidence type="ECO:0000313" key="3">
    <source>
        <dbReference type="Proteomes" id="UP000315648"/>
    </source>
</evidence>